<dbReference type="OrthoDB" id="2991049at2"/>
<accession>A0A4U9R258</accession>
<gene>
    <name evidence="1" type="ORF">NCTC503_00728</name>
</gene>
<dbReference type="EMBL" id="LR590481">
    <property type="protein sequence ID" value="VTQ85255.1"/>
    <property type="molecule type" value="Genomic_DNA"/>
</dbReference>
<dbReference type="RefSeq" id="WP_138209457.1">
    <property type="nucleotide sequence ID" value="NZ_CBCRUQ010000001.1"/>
</dbReference>
<dbReference type="InterPro" id="IPR018540">
    <property type="entry name" value="Spo0E-like"/>
</dbReference>
<evidence type="ECO:0000313" key="2">
    <source>
        <dbReference type="Proteomes" id="UP000308489"/>
    </source>
</evidence>
<dbReference type="Gene3D" id="4.10.280.10">
    <property type="entry name" value="Helix-loop-helix DNA-binding domain"/>
    <property type="match status" value="1"/>
</dbReference>
<dbReference type="KEGG" id="hhw:NCTC503_00728"/>
<proteinExistence type="predicted"/>
<dbReference type="SUPFAM" id="SSF140500">
    <property type="entry name" value="BAS1536-like"/>
    <property type="match status" value="1"/>
</dbReference>
<evidence type="ECO:0000313" key="1">
    <source>
        <dbReference type="EMBL" id="VTQ85255.1"/>
    </source>
</evidence>
<dbReference type="Proteomes" id="UP000308489">
    <property type="component" value="Chromosome 1"/>
</dbReference>
<dbReference type="GO" id="GO:0046983">
    <property type="term" value="F:protein dimerization activity"/>
    <property type="evidence" value="ECO:0007669"/>
    <property type="project" value="InterPro"/>
</dbReference>
<keyword evidence="2" id="KW-1185">Reference proteome</keyword>
<organism evidence="1 2">
    <name type="scientific">Hathewaya histolytica</name>
    <name type="common">Clostridium histolyticum</name>
    <dbReference type="NCBI Taxonomy" id="1498"/>
    <lineage>
        <taxon>Bacteria</taxon>
        <taxon>Bacillati</taxon>
        <taxon>Bacillota</taxon>
        <taxon>Clostridia</taxon>
        <taxon>Eubacteriales</taxon>
        <taxon>Clostridiaceae</taxon>
        <taxon>Hathewaya</taxon>
    </lineage>
</organism>
<dbReference type="InterPro" id="IPR037208">
    <property type="entry name" value="Spo0E-like_sf"/>
</dbReference>
<protein>
    <submittedName>
        <fullName evidence="1">Stage 0 sporulation regulatory protein</fullName>
    </submittedName>
</protein>
<name>A0A4U9R258_HATHI</name>
<sequence length="55" mass="6493">MSKEELLLKKIEELRSLMNQLISEKADLIDPDVVLLSQKLDILLNEYNEFLRECD</sequence>
<reference evidence="1 2" key="1">
    <citation type="submission" date="2019-05" db="EMBL/GenBank/DDBJ databases">
        <authorList>
            <consortium name="Pathogen Informatics"/>
        </authorList>
    </citation>
    <scope>NUCLEOTIDE SEQUENCE [LARGE SCALE GENOMIC DNA]</scope>
    <source>
        <strain evidence="1 2">NCTC503</strain>
    </source>
</reference>
<dbReference type="AlphaFoldDB" id="A0A4U9R258"/>
<dbReference type="Pfam" id="PF09388">
    <property type="entry name" value="SpoOE-like"/>
    <property type="match status" value="1"/>
</dbReference>
<dbReference type="InterPro" id="IPR036638">
    <property type="entry name" value="HLH_DNA-bd_sf"/>
</dbReference>
<dbReference type="GO" id="GO:0043937">
    <property type="term" value="P:regulation of sporulation"/>
    <property type="evidence" value="ECO:0007669"/>
    <property type="project" value="InterPro"/>
</dbReference>